<gene>
    <name evidence="1" type="ORF">RHMOL_Rhmol08G0124200</name>
</gene>
<accession>A0ACC0MMH5</accession>
<proteinExistence type="predicted"/>
<name>A0ACC0MMH5_RHOML</name>
<comment type="caution">
    <text evidence="1">The sequence shown here is derived from an EMBL/GenBank/DDBJ whole genome shotgun (WGS) entry which is preliminary data.</text>
</comment>
<dbReference type="Proteomes" id="UP001062846">
    <property type="component" value="Chromosome 8"/>
</dbReference>
<keyword evidence="2" id="KW-1185">Reference proteome</keyword>
<evidence type="ECO:0000313" key="2">
    <source>
        <dbReference type="Proteomes" id="UP001062846"/>
    </source>
</evidence>
<organism evidence="1 2">
    <name type="scientific">Rhododendron molle</name>
    <name type="common">Chinese azalea</name>
    <name type="synonym">Azalea mollis</name>
    <dbReference type="NCBI Taxonomy" id="49168"/>
    <lineage>
        <taxon>Eukaryota</taxon>
        <taxon>Viridiplantae</taxon>
        <taxon>Streptophyta</taxon>
        <taxon>Embryophyta</taxon>
        <taxon>Tracheophyta</taxon>
        <taxon>Spermatophyta</taxon>
        <taxon>Magnoliopsida</taxon>
        <taxon>eudicotyledons</taxon>
        <taxon>Gunneridae</taxon>
        <taxon>Pentapetalae</taxon>
        <taxon>asterids</taxon>
        <taxon>Ericales</taxon>
        <taxon>Ericaceae</taxon>
        <taxon>Ericoideae</taxon>
        <taxon>Rhodoreae</taxon>
        <taxon>Rhododendron</taxon>
    </lineage>
</organism>
<reference evidence="1" key="1">
    <citation type="submission" date="2022-02" db="EMBL/GenBank/DDBJ databases">
        <title>Plant Genome Project.</title>
        <authorList>
            <person name="Zhang R.-G."/>
        </authorList>
    </citation>
    <scope>NUCLEOTIDE SEQUENCE</scope>
    <source>
        <strain evidence="1">AT1</strain>
    </source>
</reference>
<dbReference type="EMBL" id="CM046395">
    <property type="protein sequence ID" value="KAI8542253.1"/>
    <property type="molecule type" value="Genomic_DNA"/>
</dbReference>
<sequence length="152" mass="17502">MKLRATCQSWIRYIIGIGNYTFLWTDNWHPLGVLYQQFGEAVVTNWGLALRAKVASIIDEGQWKWPRIRNRAVLSIIRNTPGNFLPSTSDCDKVVWTLTANGSFSVKSAWEACRKCNPIQPWSSLVWFSQGVPHWSFIEWLAILGRLSTRDM</sequence>
<evidence type="ECO:0000313" key="1">
    <source>
        <dbReference type="EMBL" id="KAI8542253.1"/>
    </source>
</evidence>
<protein>
    <submittedName>
        <fullName evidence="1">Uncharacterized protein</fullName>
    </submittedName>
</protein>